<feature type="compositionally biased region" description="Low complexity" evidence="4">
    <location>
        <begin position="54"/>
        <end position="68"/>
    </location>
</feature>
<dbReference type="GO" id="GO:0006487">
    <property type="term" value="P:protein N-linked glycosylation"/>
    <property type="evidence" value="ECO:0007669"/>
    <property type="project" value="TreeGrafter"/>
</dbReference>
<evidence type="ECO:0000256" key="5">
    <source>
        <dbReference type="SAM" id="SignalP"/>
    </source>
</evidence>
<dbReference type="InterPro" id="IPR008630">
    <property type="entry name" value="Glyco_trans_34"/>
</dbReference>
<dbReference type="GO" id="GO:0016757">
    <property type="term" value="F:glycosyltransferase activity"/>
    <property type="evidence" value="ECO:0007669"/>
    <property type="project" value="UniProtKB-KW"/>
</dbReference>
<dbReference type="EMBL" id="JAEHOC010000073">
    <property type="protein sequence ID" value="KAG2423866.1"/>
    <property type="molecule type" value="Genomic_DNA"/>
</dbReference>
<accession>A0A835VSJ9</accession>
<protein>
    <submittedName>
        <fullName evidence="6">Uncharacterized protein</fullName>
    </submittedName>
</protein>
<keyword evidence="2" id="KW-0328">Glycosyltransferase</keyword>
<evidence type="ECO:0000256" key="1">
    <source>
        <dbReference type="ARBA" id="ARBA00005664"/>
    </source>
</evidence>
<sequence length="433" mass="47242">MRWLLLLLGGLLLLYFQLHFFASATRRYKDCSVAWISVEQEVLSQLQPLQQQQHEQQQGDQLVQQVQERNQAQSGRKELRERRRVQAANSRVGSSIGNRSGGGEAAMGRKLDIVLVSMSSGRTASKDGSAVGEADATASPSLVSNRGGSGSGESSLLQLGPDASVVNARASQFSGLLDITGPNKQQYALLHGYRYVDASDLLDRTRPASWSKIPAVLSVLDSSDWVFWVDADTLITNMSTPLEQLLPAGPAWAVVAAAGGEAANGADVETGGSGLGLGGPDLILTRDSTGVNAGVWLIRGRGCAWCRSFLTRWWSMESFIRRDPHDSKSGDNDALKHMVATMDSSELGAHVGIAPQCAFNSYLWRPSLRNWLRYLSNPRHILTGLWQPGDFLLHPAGVHHKKDVLLRFLRDQQRHTGLAFSDAFTSALRAFLL</sequence>
<evidence type="ECO:0000256" key="2">
    <source>
        <dbReference type="ARBA" id="ARBA00022676"/>
    </source>
</evidence>
<evidence type="ECO:0000313" key="7">
    <source>
        <dbReference type="Proteomes" id="UP000650467"/>
    </source>
</evidence>
<evidence type="ECO:0000313" key="6">
    <source>
        <dbReference type="EMBL" id="KAG2423866.1"/>
    </source>
</evidence>
<dbReference type="PANTHER" id="PTHR31306">
    <property type="entry name" value="ALPHA-1,6-MANNOSYLTRANSFERASE MNN11-RELATED"/>
    <property type="match status" value="1"/>
</dbReference>
<evidence type="ECO:0000256" key="3">
    <source>
        <dbReference type="ARBA" id="ARBA00022679"/>
    </source>
</evidence>
<dbReference type="GO" id="GO:0000139">
    <property type="term" value="C:Golgi membrane"/>
    <property type="evidence" value="ECO:0007669"/>
    <property type="project" value="TreeGrafter"/>
</dbReference>
<keyword evidence="5" id="KW-0732">Signal</keyword>
<feature type="compositionally biased region" description="Polar residues" evidence="4">
    <location>
        <begin position="87"/>
        <end position="98"/>
    </location>
</feature>
<dbReference type="Pfam" id="PF05637">
    <property type="entry name" value="Glyco_transf_34"/>
    <property type="match status" value="1"/>
</dbReference>
<comment type="similarity">
    <text evidence="1">Belongs to the glycosyltransferase 34 family.</text>
</comment>
<dbReference type="Gene3D" id="3.90.550.10">
    <property type="entry name" value="Spore Coat Polysaccharide Biosynthesis Protein SpsA, Chain A"/>
    <property type="match status" value="1"/>
</dbReference>
<feature type="region of interest" description="Disordered" evidence="4">
    <location>
        <begin position="54"/>
        <end position="104"/>
    </location>
</feature>
<name>A0A835VSJ9_CHLIN</name>
<feature type="signal peptide" evidence="5">
    <location>
        <begin position="1"/>
        <end position="24"/>
    </location>
</feature>
<dbReference type="OrthoDB" id="407658at2759"/>
<comment type="caution">
    <text evidence="6">The sequence shown here is derived from an EMBL/GenBank/DDBJ whole genome shotgun (WGS) entry which is preliminary data.</text>
</comment>
<dbReference type="InterPro" id="IPR029044">
    <property type="entry name" value="Nucleotide-diphossugar_trans"/>
</dbReference>
<reference evidence="6" key="1">
    <citation type="journal article" date="2020" name="bioRxiv">
        <title>Comparative genomics of Chlamydomonas.</title>
        <authorList>
            <person name="Craig R.J."/>
            <person name="Hasan A.R."/>
            <person name="Ness R.W."/>
            <person name="Keightley P.D."/>
        </authorList>
    </citation>
    <scope>NUCLEOTIDE SEQUENCE</scope>
    <source>
        <strain evidence="6">SAG 7.73</strain>
    </source>
</reference>
<evidence type="ECO:0000256" key="4">
    <source>
        <dbReference type="SAM" id="MobiDB-lite"/>
    </source>
</evidence>
<keyword evidence="7" id="KW-1185">Reference proteome</keyword>
<dbReference type="AlphaFoldDB" id="A0A835VSJ9"/>
<feature type="region of interest" description="Disordered" evidence="4">
    <location>
        <begin position="123"/>
        <end position="155"/>
    </location>
</feature>
<feature type="chain" id="PRO_5032752816" evidence="5">
    <location>
        <begin position="25"/>
        <end position="433"/>
    </location>
</feature>
<proteinExistence type="inferred from homology"/>
<keyword evidence="3" id="KW-0808">Transferase</keyword>
<dbReference type="PANTHER" id="PTHR31306:SF4">
    <property type="entry name" value="ALPHA-1,2-GALACTOSYLTRANSFERASE"/>
    <property type="match status" value="1"/>
</dbReference>
<gene>
    <name evidence="6" type="ORF">HXX76_015024</name>
</gene>
<dbReference type="Proteomes" id="UP000650467">
    <property type="component" value="Unassembled WGS sequence"/>
</dbReference>
<organism evidence="6 7">
    <name type="scientific">Chlamydomonas incerta</name>
    <dbReference type="NCBI Taxonomy" id="51695"/>
    <lineage>
        <taxon>Eukaryota</taxon>
        <taxon>Viridiplantae</taxon>
        <taxon>Chlorophyta</taxon>
        <taxon>core chlorophytes</taxon>
        <taxon>Chlorophyceae</taxon>
        <taxon>CS clade</taxon>
        <taxon>Chlamydomonadales</taxon>
        <taxon>Chlamydomonadaceae</taxon>
        <taxon>Chlamydomonas</taxon>
    </lineage>
</organism>